<evidence type="ECO:0000313" key="2">
    <source>
        <dbReference type="EMBL" id="RFC55574.1"/>
    </source>
</evidence>
<feature type="transmembrane region" description="Helical" evidence="1">
    <location>
        <begin position="6"/>
        <end position="23"/>
    </location>
</feature>
<dbReference type="AlphaFoldDB" id="A0A3E1F179"/>
<organism evidence="2 3">
    <name type="scientific">Brumimicrobium aurantiacum</name>
    <dbReference type="NCBI Taxonomy" id="1737063"/>
    <lineage>
        <taxon>Bacteria</taxon>
        <taxon>Pseudomonadati</taxon>
        <taxon>Bacteroidota</taxon>
        <taxon>Flavobacteriia</taxon>
        <taxon>Flavobacteriales</taxon>
        <taxon>Crocinitomicaceae</taxon>
        <taxon>Brumimicrobium</taxon>
    </lineage>
</organism>
<evidence type="ECO:0000256" key="1">
    <source>
        <dbReference type="SAM" id="Phobius"/>
    </source>
</evidence>
<comment type="caution">
    <text evidence="2">The sequence shown here is derived from an EMBL/GenBank/DDBJ whole genome shotgun (WGS) entry which is preliminary data.</text>
</comment>
<gene>
    <name evidence="2" type="ORF">DXU93_01180</name>
</gene>
<dbReference type="EMBL" id="QURB01000001">
    <property type="protein sequence ID" value="RFC55574.1"/>
    <property type="molecule type" value="Genomic_DNA"/>
</dbReference>
<dbReference type="Proteomes" id="UP000257127">
    <property type="component" value="Unassembled WGS sequence"/>
</dbReference>
<proteinExistence type="predicted"/>
<keyword evidence="1" id="KW-0472">Membrane</keyword>
<evidence type="ECO:0000313" key="3">
    <source>
        <dbReference type="Proteomes" id="UP000257127"/>
    </source>
</evidence>
<reference evidence="2 3" key="1">
    <citation type="submission" date="2018-08" db="EMBL/GenBank/DDBJ databases">
        <title>The draft genome squence of Brumimicrobium sp. N62.</title>
        <authorList>
            <person name="Du Z.-J."/>
            <person name="Luo H.-R."/>
        </authorList>
    </citation>
    <scope>NUCLEOTIDE SEQUENCE [LARGE SCALE GENOMIC DNA]</scope>
    <source>
        <strain evidence="2 3">N62</strain>
    </source>
</reference>
<feature type="transmembrane region" description="Helical" evidence="1">
    <location>
        <begin position="32"/>
        <end position="51"/>
    </location>
</feature>
<accession>A0A3E1F179</accession>
<sequence length="66" mass="7335">MKIINTVYALATLIILFGAYLKLNDYASCSKFILGGLCLGIVNSAIHYLMLIKKIQELEDNHETSS</sequence>
<keyword evidence="1" id="KW-0812">Transmembrane</keyword>
<keyword evidence="3" id="KW-1185">Reference proteome</keyword>
<keyword evidence="1" id="KW-1133">Transmembrane helix</keyword>
<name>A0A3E1F179_9FLAO</name>
<protein>
    <submittedName>
        <fullName evidence="2">Uncharacterized protein</fullName>
    </submittedName>
</protein>